<dbReference type="HAMAP" id="MF_00456">
    <property type="entry name" value="ProB"/>
    <property type="match status" value="1"/>
</dbReference>
<comment type="subcellular location">
    <subcellularLocation>
        <location evidence="1">Cytoplasm</location>
    </subcellularLocation>
</comment>
<keyword evidence="1" id="KW-0067">ATP-binding</keyword>
<name>A0A0X8FKT2_9LACT</name>
<dbReference type="OrthoDB" id="9804434at2"/>
<gene>
    <name evidence="1" type="primary">proB</name>
    <name evidence="2" type="ORF">AWM75_03145</name>
</gene>
<feature type="binding site" evidence="1">
    <location>
        <position position="55"/>
    </location>
    <ligand>
        <name>substrate</name>
    </ligand>
</feature>
<dbReference type="InterPro" id="IPR036393">
    <property type="entry name" value="AceGlu_kinase-like_sf"/>
</dbReference>
<dbReference type="EC" id="2.7.2.11" evidence="1"/>
<dbReference type="GO" id="GO:0004349">
    <property type="term" value="F:glutamate 5-kinase activity"/>
    <property type="evidence" value="ECO:0007669"/>
    <property type="project" value="UniProtKB-UniRule"/>
</dbReference>
<dbReference type="GO" id="GO:0055129">
    <property type="term" value="P:L-proline biosynthetic process"/>
    <property type="evidence" value="ECO:0007669"/>
    <property type="project" value="UniProtKB-UniRule"/>
</dbReference>
<comment type="pathway">
    <text evidence="1">Amino-acid biosynthesis; L-proline biosynthesis; L-glutamate 5-semialdehyde from L-glutamate: step 1/2.</text>
</comment>
<evidence type="ECO:0000256" key="1">
    <source>
        <dbReference type="HAMAP-Rule" id="MF_00456"/>
    </source>
</evidence>
<dbReference type="PRINTS" id="PR00474">
    <property type="entry name" value="GLU5KINASE"/>
</dbReference>
<keyword evidence="1" id="KW-0547">Nucleotide-binding</keyword>
<feature type="binding site" evidence="1">
    <location>
        <position position="142"/>
    </location>
    <ligand>
        <name>substrate</name>
    </ligand>
</feature>
<dbReference type="FunFam" id="3.40.1160.10:FF:000018">
    <property type="entry name" value="Glutamate 5-kinase"/>
    <property type="match status" value="1"/>
</dbReference>
<dbReference type="InterPro" id="IPR001057">
    <property type="entry name" value="Glu/AcGlu_kinase"/>
</dbReference>
<reference evidence="2 3" key="1">
    <citation type="journal article" date="2016" name="Genome Announc.">
        <title>Complete Genome Sequences of Aerococcus christensenii CCUG 28831T, Aerococcus sanguinicola CCUG 43001T, Aerococcus urinae CCUG 36881T, Aerococcus urinaeequi CCUG 28094T, Aerococcus urinaehominis CCUG 42038 BT, and Aerococcus viridans CCUG 4311T.</title>
        <authorList>
            <person name="Carkaci D."/>
            <person name="Dargis R."/>
            <person name="Nielsen X.C."/>
            <person name="Skovgaard O."/>
            <person name="Fuursted K."/>
            <person name="Christensen J.J."/>
        </authorList>
    </citation>
    <scope>NUCLEOTIDE SEQUENCE [LARGE SCALE GENOMIC DNA]</scope>
    <source>
        <strain evidence="2 3">CCUG42038B</strain>
    </source>
</reference>
<comment type="catalytic activity">
    <reaction evidence="1">
        <text>L-glutamate + ATP = L-glutamyl 5-phosphate + ADP</text>
        <dbReference type="Rhea" id="RHEA:14877"/>
        <dbReference type="ChEBI" id="CHEBI:29985"/>
        <dbReference type="ChEBI" id="CHEBI:30616"/>
        <dbReference type="ChEBI" id="CHEBI:58274"/>
        <dbReference type="ChEBI" id="CHEBI:456216"/>
        <dbReference type="EC" id="2.7.2.11"/>
    </reaction>
</comment>
<dbReference type="InterPro" id="IPR005715">
    <property type="entry name" value="Glu_5kinase/COase_Synthase"/>
</dbReference>
<sequence length="270" mass="29445">MSRQQLKHAQRIVVKIGTASLIDADKKINYRRIDRLAYTLSSLIQDGKEVLLVSSGAMGVGAAELGLAQRPKAIPDQQAVAAVGQVALMNLYSRFFWHYNQRVAQILMTRDVIDFPESLNNLKNNLKALLDQSILPVINENDAVAIDELDHHIKFGDNDTLSAIVAEIIQADLLILLTDVDGFYTSNPNTDPQASKLDVVSQIDDQVLAMAGEAGTAFSTGGMRTKLLAADRLLKIGSQMVIMDSYDPNDIFALLEGENIGTVFSTSKGD</sequence>
<dbReference type="PIRSF" id="PIRSF000729">
    <property type="entry name" value="GK"/>
    <property type="match status" value="1"/>
</dbReference>
<keyword evidence="3" id="KW-1185">Reference proteome</keyword>
<dbReference type="RefSeq" id="WP_067978120.1">
    <property type="nucleotide sequence ID" value="NZ_CP014163.1"/>
</dbReference>
<keyword evidence="1" id="KW-0028">Amino-acid biosynthesis</keyword>
<keyword evidence="1" id="KW-0808">Transferase</keyword>
<feature type="binding site" evidence="1">
    <location>
        <position position="15"/>
    </location>
    <ligand>
        <name>ATP</name>
        <dbReference type="ChEBI" id="CHEBI:30616"/>
    </ligand>
</feature>
<dbReference type="InterPro" id="IPR001048">
    <property type="entry name" value="Asp/Glu/Uridylate_kinase"/>
</dbReference>
<dbReference type="SUPFAM" id="SSF53633">
    <property type="entry name" value="Carbamate kinase-like"/>
    <property type="match status" value="1"/>
</dbReference>
<dbReference type="CDD" id="cd04242">
    <property type="entry name" value="AAK_G5K_ProB"/>
    <property type="match status" value="1"/>
</dbReference>
<keyword evidence="1" id="KW-0963">Cytoplasm</keyword>
<accession>A0A0X8FKT2</accession>
<dbReference type="GO" id="GO:0005524">
    <property type="term" value="F:ATP binding"/>
    <property type="evidence" value="ECO:0007669"/>
    <property type="project" value="UniProtKB-KW"/>
</dbReference>
<dbReference type="AlphaFoldDB" id="A0A0X8FKT2"/>
<feature type="binding site" evidence="1">
    <location>
        <begin position="178"/>
        <end position="179"/>
    </location>
    <ligand>
        <name>ATP</name>
        <dbReference type="ChEBI" id="CHEBI:30616"/>
    </ligand>
</feature>
<feature type="binding site" evidence="1">
    <location>
        <position position="158"/>
    </location>
    <ligand>
        <name>substrate</name>
    </ligand>
</feature>
<feature type="binding site" evidence="1">
    <location>
        <begin position="220"/>
        <end position="226"/>
    </location>
    <ligand>
        <name>ATP</name>
        <dbReference type="ChEBI" id="CHEBI:30616"/>
    </ligand>
</feature>
<dbReference type="PANTHER" id="PTHR43654">
    <property type="entry name" value="GLUTAMATE 5-KINASE"/>
    <property type="match status" value="1"/>
</dbReference>
<dbReference type="PANTHER" id="PTHR43654:SF1">
    <property type="entry name" value="ISOPENTENYL PHOSPHATE KINASE"/>
    <property type="match status" value="1"/>
</dbReference>
<proteinExistence type="inferred from homology"/>
<dbReference type="KEGG" id="auh:AWM75_03145"/>
<dbReference type="InterPro" id="IPR019797">
    <property type="entry name" value="Glutamate_5-kinase_CS"/>
</dbReference>
<dbReference type="STRING" id="128944.AWM75_03145"/>
<comment type="similarity">
    <text evidence="1">Belongs to the glutamate 5-kinase family.</text>
</comment>
<comment type="function">
    <text evidence="1">Catalyzes the transfer of a phosphate group to glutamate to form L-glutamate 5-phosphate.</text>
</comment>
<evidence type="ECO:0000313" key="3">
    <source>
        <dbReference type="Proteomes" id="UP000062260"/>
    </source>
</evidence>
<dbReference type="InterPro" id="IPR011529">
    <property type="entry name" value="Glu_5kinase"/>
</dbReference>
<dbReference type="InterPro" id="IPR041739">
    <property type="entry name" value="G5K_ProB"/>
</dbReference>
<evidence type="ECO:0000313" key="2">
    <source>
        <dbReference type="EMBL" id="AMB99057.1"/>
    </source>
</evidence>
<reference evidence="3" key="2">
    <citation type="submission" date="2016-01" db="EMBL/GenBank/DDBJ databases">
        <title>Six Aerococcus type strain genome sequencing and assembly using PacBio and Illumina Hiseq.</title>
        <authorList>
            <person name="Carkaci D."/>
            <person name="Dargis R."/>
            <person name="Nielsen X.C."/>
            <person name="Skovgaard O."/>
            <person name="Fuursted K."/>
            <person name="Christensen J.J."/>
        </authorList>
    </citation>
    <scope>NUCLEOTIDE SEQUENCE [LARGE SCALE GENOMIC DNA]</scope>
    <source>
        <strain evidence="3">CCUG42038B</strain>
    </source>
</reference>
<keyword evidence="1 2" id="KW-0418">Kinase</keyword>
<dbReference type="UniPathway" id="UPA00098">
    <property type="reaction ID" value="UER00359"/>
</dbReference>
<dbReference type="Pfam" id="PF00696">
    <property type="entry name" value="AA_kinase"/>
    <property type="match status" value="1"/>
</dbReference>
<dbReference type="Proteomes" id="UP000062260">
    <property type="component" value="Chromosome"/>
</dbReference>
<dbReference type="EMBL" id="CP014163">
    <property type="protein sequence ID" value="AMB99057.1"/>
    <property type="molecule type" value="Genomic_DNA"/>
</dbReference>
<organism evidence="2 3">
    <name type="scientific">Aerococcus urinaehominis</name>
    <dbReference type="NCBI Taxonomy" id="128944"/>
    <lineage>
        <taxon>Bacteria</taxon>
        <taxon>Bacillati</taxon>
        <taxon>Bacillota</taxon>
        <taxon>Bacilli</taxon>
        <taxon>Lactobacillales</taxon>
        <taxon>Aerococcaceae</taxon>
        <taxon>Aerococcus</taxon>
    </lineage>
</organism>
<dbReference type="Gene3D" id="3.40.1160.10">
    <property type="entry name" value="Acetylglutamate kinase-like"/>
    <property type="match status" value="1"/>
</dbReference>
<dbReference type="GO" id="GO:0005829">
    <property type="term" value="C:cytosol"/>
    <property type="evidence" value="ECO:0007669"/>
    <property type="project" value="TreeGrafter"/>
</dbReference>
<keyword evidence="1" id="KW-0641">Proline biosynthesis</keyword>
<dbReference type="NCBIfam" id="TIGR01027">
    <property type="entry name" value="proB"/>
    <property type="match status" value="1"/>
</dbReference>
<dbReference type="PROSITE" id="PS00902">
    <property type="entry name" value="GLUTAMATE_5_KINASE"/>
    <property type="match status" value="1"/>
</dbReference>
<protein>
    <recommendedName>
        <fullName evidence="1">Glutamate 5-kinase</fullName>
        <ecNumber evidence="1">2.7.2.11</ecNumber>
    </recommendedName>
    <alternativeName>
        <fullName evidence="1">Gamma-glutamyl kinase</fullName>
        <shortName evidence="1">GK</shortName>
    </alternativeName>
</protein>